<proteinExistence type="predicted"/>
<accession>A0A6P8B2I0</accession>
<evidence type="ECO:0000313" key="2">
    <source>
        <dbReference type="RefSeq" id="XP_030981325.1"/>
    </source>
</evidence>
<gene>
    <name evidence="2" type="ORF">PgNI_06816</name>
</gene>
<protein>
    <submittedName>
        <fullName evidence="2">Uncharacterized protein</fullName>
    </submittedName>
</protein>
<keyword evidence="1" id="KW-1185">Reference proteome</keyword>
<dbReference type="GeneID" id="41961745"/>
<name>A0A6P8B2I0_PYRGI</name>
<sequence>MDCVGGVTHYGWGKFEREAKHRREQSIPDDKGRLTFTRPYCIEIVPEDESYPSYVNMKEITYRVKKSTYKQDTQCPLDYP</sequence>
<reference evidence="2" key="3">
    <citation type="submission" date="2025-08" db="UniProtKB">
        <authorList>
            <consortium name="RefSeq"/>
        </authorList>
    </citation>
    <scope>IDENTIFICATION</scope>
    <source>
        <strain evidence="2">NI907</strain>
    </source>
</reference>
<dbReference type="Proteomes" id="UP000515153">
    <property type="component" value="Unplaced"/>
</dbReference>
<organism evidence="1 2">
    <name type="scientific">Pyricularia grisea</name>
    <name type="common">Crabgrass-specific blast fungus</name>
    <name type="synonym">Magnaporthe grisea</name>
    <dbReference type="NCBI Taxonomy" id="148305"/>
    <lineage>
        <taxon>Eukaryota</taxon>
        <taxon>Fungi</taxon>
        <taxon>Dikarya</taxon>
        <taxon>Ascomycota</taxon>
        <taxon>Pezizomycotina</taxon>
        <taxon>Sordariomycetes</taxon>
        <taxon>Sordariomycetidae</taxon>
        <taxon>Magnaporthales</taxon>
        <taxon>Pyriculariaceae</taxon>
        <taxon>Pyricularia</taxon>
    </lineage>
</organism>
<dbReference type="AlphaFoldDB" id="A0A6P8B2I0"/>
<reference evidence="2" key="2">
    <citation type="submission" date="2019-10" db="EMBL/GenBank/DDBJ databases">
        <authorList>
            <consortium name="NCBI Genome Project"/>
        </authorList>
    </citation>
    <scope>NUCLEOTIDE SEQUENCE</scope>
    <source>
        <strain evidence="2">NI907</strain>
    </source>
</reference>
<dbReference type="KEGG" id="pgri:PgNI_06816"/>
<reference evidence="2" key="1">
    <citation type="journal article" date="2019" name="Mol. Biol. Evol.">
        <title>Blast fungal genomes show frequent chromosomal changes, gene gains and losses, and effector gene turnover.</title>
        <authorList>
            <person name="Gomez Luciano L.B."/>
            <person name="Jason Tsai I."/>
            <person name="Chuma I."/>
            <person name="Tosa Y."/>
            <person name="Chen Y.H."/>
            <person name="Li J.Y."/>
            <person name="Li M.Y."/>
            <person name="Jade Lu M.Y."/>
            <person name="Nakayashiki H."/>
            <person name="Li W.H."/>
        </authorList>
    </citation>
    <scope>NUCLEOTIDE SEQUENCE</scope>
    <source>
        <strain evidence="2">NI907</strain>
    </source>
</reference>
<evidence type="ECO:0000313" key="1">
    <source>
        <dbReference type="Proteomes" id="UP000515153"/>
    </source>
</evidence>
<dbReference type="RefSeq" id="XP_030981325.1">
    <property type="nucleotide sequence ID" value="XM_031126836.1"/>
</dbReference>